<evidence type="ECO:0000313" key="3">
    <source>
        <dbReference type="Proteomes" id="UP000095392"/>
    </source>
</evidence>
<reference evidence="2 3" key="1">
    <citation type="submission" date="2016-09" db="EMBL/GenBank/DDBJ databases">
        <title>Draft Genome Sequence of four Alteromonas macleodii strains isolated from copper coupons and grown long-term at elevated copper levels.</title>
        <authorList>
            <person name="Cusick K."/>
            <person name="Dale J."/>
            <person name="Little B."/>
            <person name="Biffinger J."/>
        </authorList>
    </citation>
    <scope>NUCLEOTIDE SEQUENCE [LARGE SCALE GENOMIC DNA]</scope>
    <source>
        <strain evidence="2 3">KCP01</strain>
    </source>
</reference>
<sequence>MKAPFLPIKAVKRLSILAVIVACFACTNTFAQSTDDWNWEHPLPGFGPEISLDRGLGTVYTMVKNNSISDIDAFKILAAGGNWLKNKKAKGSMGVAGFLPFAVKCDGGYAFLTAYLARERNIRNPAMNWDFDQLEKETPSMKRLISAMDRFIADFDYPLAESLFLESIFINAYQDVAIAEQKVERYLSNPQSREAIITEVNSLFSKLTFDLAEYRSCNPESDSSRLMLAQWGAWGLTNLLDEQKKRTQANATYKLEIDIANKSYQIRPKRKEGTRYYVVEYGNLKY</sequence>
<dbReference type="RefSeq" id="WP_069945418.1">
    <property type="nucleotide sequence ID" value="NZ_MIPW01000041.1"/>
</dbReference>
<organism evidence="2 3">
    <name type="scientific">Alteromonas macleodii</name>
    <name type="common">Pseudoalteromonas macleodii</name>
    <dbReference type="NCBI Taxonomy" id="28108"/>
    <lineage>
        <taxon>Bacteria</taxon>
        <taxon>Pseudomonadati</taxon>
        <taxon>Pseudomonadota</taxon>
        <taxon>Gammaproteobacteria</taxon>
        <taxon>Alteromonadales</taxon>
        <taxon>Alteromonadaceae</taxon>
        <taxon>Alteromonas/Salinimonas group</taxon>
        <taxon>Alteromonas</taxon>
    </lineage>
</organism>
<keyword evidence="1" id="KW-0732">Signal</keyword>
<name>A0AB36FQL3_ALTMA</name>
<comment type="caution">
    <text evidence="2">The sequence shown here is derived from an EMBL/GenBank/DDBJ whole genome shotgun (WGS) entry which is preliminary data.</text>
</comment>
<protein>
    <submittedName>
        <fullName evidence="2">Uncharacterized protein</fullName>
    </submittedName>
</protein>
<dbReference type="EMBL" id="MIPY01000076">
    <property type="protein sequence ID" value="OES23861.1"/>
    <property type="molecule type" value="Genomic_DNA"/>
</dbReference>
<evidence type="ECO:0000256" key="1">
    <source>
        <dbReference type="SAM" id="SignalP"/>
    </source>
</evidence>
<gene>
    <name evidence="2" type="ORF">BFV95_4946</name>
</gene>
<feature type="signal peptide" evidence="1">
    <location>
        <begin position="1"/>
        <end position="31"/>
    </location>
</feature>
<dbReference type="AlphaFoldDB" id="A0AB36FQL3"/>
<dbReference type="Proteomes" id="UP000095392">
    <property type="component" value="Unassembled WGS sequence"/>
</dbReference>
<proteinExistence type="predicted"/>
<evidence type="ECO:0000313" key="2">
    <source>
        <dbReference type="EMBL" id="OES23861.1"/>
    </source>
</evidence>
<accession>A0AB36FQL3</accession>
<keyword evidence="3" id="KW-1185">Reference proteome</keyword>
<feature type="chain" id="PRO_5044217960" evidence="1">
    <location>
        <begin position="32"/>
        <end position="286"/>
    </location>
</feature>